<gene>
    <name evidence="7" type="ORF">GSLYS_00005362001</name>
</gene>
<dbReference type="PANTHER" id="PTHR11785">
    <property type="entry name" value="AMINO ACID TRANSPORTER"/>
    <property type="match status" value="1"/>
</dbReference>
<evidence type="ECO:0000256" key="3">
    <source>
        <dbReference type="ARBA" id="ARBA00022989"/>
    </source>
</evidence>
<dbReference type="Proteomes" id="UP001497497">
    <property type="component" value="Unassembled WGS sequence"/>
</dbReference>
<dbReference type="EMBL" id="CAXITT010000084">
    <property type="protein sequence ID" value="CAL1531267.1"/>
    <property type="molecule type" value="Genomic_DNA"/>
</dbReference>
<name>A0AAV2HCD5_LYMST</name>
<keyword evidence="8" id="KW-1185">Reference proteome</keyword>
<dbReference type="InterPro" id="IPR002293">
    <property type="entry name" value="AA/rel_permease1"/>
</dbReference>
<accession>A0AAV2HCD5</accession>
<evidence type="ECO:0000256" key="5">
    <source>
        <dbReference type="SAM" id="MobiDB-lite"/>
    </source>
</evidence>
<dbReference type="Pfam" id="PF13520">
    <property type="entry name" value="AA_permease_2"/>
    <property type="match status" value="1"/>
</dbReference>
<comment type="caution">
    <text evidence="7">The sequence shown here is derived from an EMBL/GenBank/DDBJ whole genome shotgun (WGS) entry which is preliminary data.</text>
</comment>
<dbReference type="InterPro" id="IPR050598">
    <property type="entry name" value="AminoAcid_Transporter"/>
</dbReference>
<feature type="transmembrane region" description="Helical" evidence="6">
    <location>
        <begin position="138"/>
        <end position="162"/>
    </location>
</feature>
<feature type="non-terminal residue" evidence="7">
    <location>
        <position position="237"/>
    </location>
</feature>
<keyword evidence="4 6" id="KW-0472">Membrane</keyword>
<reference evidence="7 8" key="1">
    <citation type="submission" date="2024-04" db="EMBL/GenBank/DDBJ databases">
        <authorList>
            <consortium name="Genoscope - CEA"/>
            <person name="William W."/>
        </authorList>
    </citation>
    <scope>NUCLEOTIDE SEQUENCE [LARGE SCALE GENOMIC DNA]</scope>
</reference>
<evidence type="ECO:0000313" key="8">
    <source>
        <dbReference type="Proteomes" id="UP001497497"/>
    </source>
</evidence>
<evidence type="ECO:0000256" key="6">
    <source>
        <dbReference type="SAM" id="Phobius"/>
    </source>
</evidence>
<protein>
    <submittedName>
        <fullName evidence="7">Uncharacterized protein</fullName>
    </submittedName>
</protein>
<keyword evidence="2 6" id="KW-0812">Transmembrane</keyword>
<dbReference type="GO" id="GO:0015179">
    <property type="term" value="F:L-amino acid transmembrane transporter activity"/>
    <property type="evidence" value="ECO:0007669"/>
    <property type="project" value="TreeGrafter"/>
</dbReference>
<evidence type="ECO:0000313" key="7">
    <source>
        <dbReference type="EMBL" id="CAL1531267.1"/>
    </source>
</evidence>
<evidence type="ECO:0000256" key="1">
    <source>
        <dbReference type="ARBA" id="ARBA00004141"/>
    </source>
</evidence>
<keyword evidence="3 6" id="KW-1133">Transmembrane helix</keyword>
<evidence type="ECO:0000256" key="4">
    <source>
        <dbReference type="ARBA" id="ARBA00023136"/>
    </source>
</evidence>
<feature type="transmembrane region" description="Helical" evidence="6">
    <location>
        <begin position="183"/>
        <end position="204"/>
    </location>
</feature>
<dbReference type="AlphaFoldDB" id="A0AAV2HCD5"/>
<proteinExistence type="predicted"/>
<feature type="region of interest" description="Disordered" evidence="5">
    <location>
        <begin position="68"/>
        <end position="91"/>
    </location>
</feature>
<sequence>MSRRKLGLFKGHLSGEPPVVALTSFSGEDNKGYVNHEDGGDTGVSDTVSPISIISNNSHVPNGAKLGNGLPDGTGVLPSSDEPTPNGNGIPGLRKQVSTVEMKKSINLLHCTAIMVAVTGHSSIFVSPSSILAQTGSIGASLLVWLIGGLINVGTALCFAELGTMYPKAGGPYSYAMKSFGPLMGFLMMWGYTVLIAGPFWAFLANTAALYIVKPAFPDCLADDVKTAVNILAGWIM</sequence>
<dbReference type="GO" id="GO:0016020">
    <property type="term" value="C:membrane"/>
    <property type="evidence" value="ECO:0007669"/>
    <property type="project" value="UniProtKB-SubCell"/>
</dbReference>
<evidence type="ECO:0000256" key="2">
    <source>
        <dbReference type="ARBA" id="ARBA00022692"/>
    </source>
</evidence>
<dbReference type="Gene3D" id="1.20.1740.10">
    <property type="entry name" value="Amino acid/polyamine transporter I"/>
    <property type="match status" value="1"/>
</dbReference>
<dbReference type="PANTHER" id="PTHR11785:SF512">
    <property type="entry name" value="SOBREMESA, ISOFORM B"/>
    <property type="match status" value="1"/>
</dbReference>
<comment type="subcellular location">
    <subcellularLocation>
        <location evidence="1">Membrane</location>
        <topology evidence="1">Multi-pass membrane protein</topology>
    </subcellularLocation>
</comment>
<organism evidence="7 8">
    <name type="scientific">Lymnaea stagnalis</name>
    <name type="common">Great pond snail</name>
    <name type="synonym">Helix stagnalis</name>
    <dbReference type="NCBI Taxonomy" id="6523"/>
    <lineage>
        <taxon>Eukaryota</taxon>
        <taxon>Metazoa</taxon>
        <taxon>Spiralia</taxon>
        <taxon>Lophotrochozoa</taxon>
        <taxon>Mollusca</taxon>
        <taxon>Gastropoda</taxon>
        <taxon>Heterobranchia</taxon>
        <taxon>Euthyneura</taxon>
        <taxon>Panpulmonata</taxon>
        <taxon>Hygrophila</taxon>
        <taxon>Lymnaeoidea</taxon>
        <taxon>Lymnaeidae</taxon>
        <taxon>Lymnaea</taxon>
    </lineage>
</organism>